<evidence type="ECO:0000259" key="6">
    <source>
        <dbReference type="Pfam" id="PF01494"/>
    </source>
</evidence>
<evidence type="ECO:0000256" key="3">
    <source>
        <dbReference type="ARBA" id="ARBA00022827"/>
    </source>
</evidence>
<reference evidence="7 8" key="1">
    <citation type="submission" date="2024-07" db="EMBL/GenBank/DDBJ databases">
        <title>Section-level genome sequencing and comparative genomics of Aspergillus sections Usti and Cavernicolus.</title>
        <authorList>
            <consortium name="Lawrence Berkeley National Laboratory"/>
            <person name="Nybo J.L."/>
            <person name="Vesth T.C."/>
            <person name="Theobald S."/>
            <person name="Frisvad J.C."/>
            <person name="Larsen T.O."/>
            <person name="Kjaerboelling I."/>
            <person name="Rothschild-Mancinelli K."/>
            <person name="Lyhne E.K."/>
            <person name="Kogle M.E."/>
            <person name="Barry K."/>
            <person name="Clum A."/>
            <person name="Na H."/>
            <person name="Ledsgaard L."/>
            <person name="Lin J."/>
            <person name="Lipzen A."/>
            <person name="Kuo A."/>
            <person name="Riley R."/>
            <person name="Mondo S."/>
            <person name="Labutti K."/>
            <person name="Haridas S."/>
            <person name="Pangalinan J."/>
            <person name="Salamov A.A."/>
            <person name="Simmons B.A."/>
            <person name="Magnuson J.K."/>
            <person name="Chen J."/>
            <person name="Drula E."/>
            <person name="Henrissat B."/>
            <person name="Wiebenga A."/>
            <person name="Lubbers R.J."/>
            <person name="Gomes A.C."/>
            <person name="Macurrencykelacurrency M.R."/>
            <person name="Stajich J."/>
            <person name="Grigoriev I.V."/>
            <person name="Mortensen U.H."/>
            <person name="De Vries R.P."/>
            <person name="Baker S.E."/>
            <person name="Andersen M.R."/>
        </authorList>
    </citation>
    <scope>NUCLEOTIDE SEQUENCE [LARGE SCALE GENOMIC DNA]</scope>
    <source>
        <strain evidence="7 8">CBS 449.75</strain>
    </source>
</reference>
<keyword evidence="2" id="KW-0285">Flavoprotein</keyword>
<gene>
    <name evidence="7" type="ORF">BJX67DRAFT_380841</name>
</gene>
<dbReference type="Pfam" id="PF01494">
    <property type="entry name" value="FAD_binding_3"/>
    <property type="match status" value="1"/>
</dbReference>
<keyword evidence="8" id="KW-1185">Reference proteome</keyword>
<evidence type="ECO:0000256" key="5">
    <source>
        <dbReference type="SAM" id="MobiDB-lite"/>
    </source>
</evidence>
<comment type="similarity">
    <text evidence="1">Belongs to the paxM FAD-dependent monooxygenase family.</text>
</comment>
<sequence>MHRTAQYRVAIVGGGIAGLTLALACERLNISYVLWEAGGSITRDEEASIGLLPNGLRILDQLGVLEDMEKSTAPLKIWQHVDSEGNLLNTIRAMRHYASEYSGLRKSFLRALGLMKTLYGRIQEKDSVHASKRVVSVSSTDSFATIVAHDGSSVTAEVVVGADGVRSRVRGFIDSAVRKPVTPSEEALSTELSCVFGISTPVSGVVEGDAYSLYCEHASVLLFTGKEGALYWFVVEHLGKACPFQETPRYTARDTDESCQSVAHLPISSTACFGDVYKNRITAFKVGLEEGMAPTWHEARAVLVGDSGHKMVPGLAMRYSPGTPIPPCATRSTPKRPGILRRAAAAAGAAVNHGCRNGLSLAALVWAIRDCQGPPSEGGHGRGLGFAVLPDFHGRASHQGAACDASGPSLSSGARAVPTRRAEADSKAKCASSNGEQAVETRNGSPASNEAGS</sequence>
<dbReference type="PROSITE" id="PS51257">
    <property type="entry name" value="PROKAR_LIPOPROTEIN"/>
    <property type="match status" value="1"/>
</dbReference>
<feature type="region of interest" description="Disordered" evidence="5">
    <location>
        <begin position="397"/>
        <end position="453"/>
    </location>
</feature>
<evidence type="ECO:0000256" key="2">
    <source>
        <dbReference type="ARBA" id="ARBA00022630"/>
    </source>
</evidence>
<protein>
    <recommendedName>
        <fullName evidence="6">FAD-binding domain-containing protein</fullName>
    </recommendedName>
</protein>
<evidence type="ECO:0000313" key="8">
    <source>
        <dbReference type="Proteomes" id="UP001610432"/>
    </source>
</evidence>
<evidence type="ECO:0000313" key="7">
    <source>
        <dbReference type="EMBL" id="KAL2867491.1"/>
    </source>
</evidence>
<keyword evidence="3" id="KW-0274">FAD</keyword>
<dbReference type="RefSeq" id="XP_070886470.1">
    <property type="nucleotide sequence ID" value="XM_071032881.1"/>
</dbReference>
<dbReference type="Gene3D" id="3.50.50.60">
    <property type="entry name" value="FAD/NAD(P)-binding domain"/>
    <property type="match status" value="1"/>
</dbReference>
<evidence type="ECO:0000256" key="1">
    <source>
        <dbReference type="ARBA" id="ARBA00007992"/>
    </source>
</evidence>
<dbReference type="PANTHER" id="PTHR47356:SF2">
    <property type="entry name" value="FAD-BINDING DOMAIN-CONTAINING PROTEIN-RELATED"/>
    <property type="match status" value="1"/>
</dbReference>
<feature type="compositionally biased region" description="Polar residues" evidence="5">
    <location>
        <begin position="431"/>
        <end position="453"/>
    </location>
</feature>
<dbReference type="SUPFAM" id="SSF51905">
    <property type="entry name" value="FAD/NAD(P)-binding domain"/>
    <property type="match status" value="1"/>
</dbReference>
<proteinExistence type="inferred from homology"/>
<organism evidence="7 8">
    <name type="scientific">Aspergillus lucknowensis</name>
    <dbReference type="NCBI Taxonomy" id="176173"/>
    <lineage>
        <taxon>Eukaryota</taxon>
        <taxon>Fungi</taxon>
        <taxon>Dikarya</taxon>
        <taxon>Ascomycota</taxon>
        <taxon>Pezizomycotina</taxon>
        <taxon>Eurotiomycetes</taxon>
        <taxon>Eurotiomycetidae</taxon>
        <taxon>Eurotiales</taxon>
        <taxon>Aspergillaceae</taxon>
        <taxon>Aspergillus</taxon>
        <taxon>Aspergillus subgen. Nidulantes</taxon>
    </lineage>
</organism>
<feature type="domain" description="FAD-binding" evidence="6">
    <location>
        <begin position="7"/>
        <end position="314"/>
    </location>
</feature>
<name>A0ABR4LSR1_9EURO</name>
<accession>A0ABR4LSR1</accession>
<dbReference type="PANTHER" id="PTHR47356">
    <property type="entry name" value="FAD-DEPENDENT MONOOXYGENASE ASQG-RELATED"/>
    <property type="match status" value="1"/>
</dbReference>
<dbReference type="GeneID" id="98147953"/>
<keyword evidence="4" id="KW-0560">Oxidoreductase</keyword>
<dbReference type="InterPro" id="IPR002938">
    <property type="entry name" value="FAD-bd"/>
</dbReference>
<dbReference type="EMBL" id="JBFXLQ010000018">
    <property type="protein sequence ID" value="KAL2867491.1"/>
    <property type="molecule type" value="Genomic_DNA"/>
</dbReference>
<evidence type="ECO:0000256" key="4">
    <source>
        <dbReference type="ARBA" id="ARBA00023002"/>
    </source>
</evidence>
<comment type="caution">
    <text evidence="7">The sequence shown here is derived from an EMBL/GenBank/DDBJ whole genome shotgun (WGS) entry which is preliminary data.</text>
</comment>
<dbReference type="Proteomes" id="UP001610432">
    <property type="component" value="Unassembled WGS sequence"/>
</dbReference>
<dbReference type="InterPro" id="IPR036188">
    <property type="entry name" value="FAD/NAD-bd_sf"/>
</dbReference>
<dbReference type="PRINTS" id="PR00420">
    <property type="entry name" value="RNGMNOXGNASE"/>
</dbReference>
<dbReference type="InterPro" id="IPR050562">
    <property type="entry name" value="FAD_mOase_fung"/>
</dbReference>